<dbReference type="EMBL" id="FMWD01000004">
    <property type="protein sequence ID" value="SCZ57845.1"/>
    <property type="molecule type" value="Genomic_DNA"/>
</dbReference>
<dbReference type="STRING" id="415747.SAMN03097708_01522"/>
<name>A0A1G5Q7I7_9GAMM</name>
<dbReference type="Pfam" id="PF24755">
    <property type="entry name" value="SpoVR_C"/>
    <property type="match status" value="1"/>
</dbReference>
<sequence length="507" mass="58416">MRSNGPAFAGASSYTEWTDKPLTPWRSWRLCGSILLYLIDWADMNEKLKEYTERLEALGKELGLDYYPVDFQLVPPAFMMEVAVYGLPVRMPHWSFGVRYIYQLVQHRMGASKIFEVVYPGNPGRAYLADTNTVEENTLVVAHVLGHADFSKNNLLFRRGQEEIGYHIVEQAAAHAGQISNAITEHGQERVEAVLDAALGLEQHIDIHKGLRRPRYPEWEEAPADEAGDEFQTRYDKLLEEAPVPEMQPSRQRAPIPPHPEHDLLWFIAQYAPELEDWERDIFLMVREESFYFYPVFACQIMNEGWASYWHARLLREADFLPPDLYVQSAKTHSDVVRPYAGEQQVALSINPYYLGFSLWEQIVKNEGLEAARSIMEQDDDFSFIRNHLTEQMARDLDLFDFAARRDGRIIVEEFDIDAIREAVLSHKFNFGAPRIAATGLRNDGTLELHHYSETDGRGLDLSSARKVLEYIHRVWRRPVQVETIDANGEKEIIREGFGPREVSGSR</sequence>
<evidence type="ECO:0000313" key="4">
    <source>
        <dbReference type="Proteomes" id="UP000199648"/>
    </source>
</evidence>
<gene>
    <name evidence="3" type="ORF">SAMN03097708_01522</name>
</gene>
<dbReference type="InterPro" id="IPR007390">
    <property type="entry name" value="Spore_V_R"/>
</dbReference>
<reference evidence="3 4" key="1">
    <citation type="submission" date="2016-10" db="EMBL/GenBank/DDBJ databases">
        <authorList>
            <person name="de Groot N.N."/>
        </authorList>
    </citation>
    <scope>NUCLEOTIDE SEQUENCE [LARGE SCALE GENOMIC DNA]</scope>
    <source>
        <strain evidence="3 4">HLD2</strain>
    </source>
</reference>
<dbReference type="AlphaFoldDB" id="A0A1G5Q7I7"/>
<feature type="domain" description="SpoVR-like C-terminal" evidence="2">
    <location>
        <begin position="440"/>
        <end position="487"/>
    </location>
</feature>
<feature type="domain" description="SpoVR protein-like N-terminal" evidence="1">
    <location>
        <begin position="46"/>
        <end position="427"/>
    </location>
</feature>
<dbReference type="PANTHER" id="PTHR30029:SF2">
    <property type="entry name" value="STAGE V SPORULATION PROTEIN R"/>
    <property type="match status" value="1"/>
</dbReference>
<organism evidence="3 4">
    <name type="scientific">Thiohalomonas denitrificans</name>
    <dbReference type="NCBI Taxonomy" id="415747"/>
    <lineage>
        <taxon>Bacteria</taxon>
        <taxon>Pseudomonadati</taxon>
        <taxon>Pseudomonadota</taxon>
        <taxon>Gammaproteobacteria</taxon>
        <taxon>Thiohalomonadales</taxon>
        <taxon>Thiohalomonadaceae</taxon>
        <taxon>Thiohalomonas</taxon>
    </lineage>
</organism>
<evidence type="ECO:0000259" key="2">
    <source>
        <dbReference type="Pfam" id="PF24755"/>
    </source>
</evidence>
<proteinExistence type="predicted"/>
<protein>
    <submittedName>
        <fullName evidence="3">Stage V sporulation protein R</fullName>
    </submittedName>
</protein>
<keyword evidence="4" id="KW-1185">Reference proteome</keyword>
<dbReference type="Proteomes" id="UP000199648">
    <property type="component" value="Unassembled WGS sequence"/>
</dbReference>
<dbReference type="Pfam" id="PF04293">
    <property type="entry name" value="SpoVR"/>
    <property type="match status" value="1"/>
</dbReference>
<dbReference type="InterPro" id="IPR057008">
    <property type="entry name" value="SpoVR-like_C"/>
</dbReference>
<accession>A0A1G5Q7I7</accession>
<evidence type="ECO:0000259" key="1">
    <source>
        <dbReference type="Pfam" id="PF04293"/>
    </source>
</evidence>
<dbReference type="InterPro" id="IPR056174">
    <property type="entry name" value="SpoVR_N"/>
</dbReference>
<dbReference type="PANTHER" id="PTHR30029">
    <property type="entry name" value="STAGE V SPORULATION PROTEIN R"/>
    <property type="match status" value="1"/>
</dbReference>
<evidence type="ECO:0000313" key="3">
    <source>
        <dbReference type="EMBL" id="SCZ57845.1"/>
    </source>
</evidence>